<dbReference type="Pfam" id="PF00149">
    <property type="entry name" value="Metallophos"/>
    <property type="match status" value="1"/>
</dbReference>
<feature type="domain" description="Calcineurin-like phosphoesterase" evidence="5">
    <location>
        <begin position="3"/>
        <end position="198"/>
    </location>
</feature>
<dbReference type="EC" id="3.1.4.53" evidence="6"/>
<dbReference type="Proteomes" id="UP000789719">
    <property type="component" value="Unassembled WGS sequence"/>
</dbReference>
<name>A0ABN8BQT4_9LACO</name>
<dbReference type="GO" id="GO:0004115">
    <property type="term" value="F:3',5'-cyclic-AMP phosphodiesterase activity"/>
    <property type="evidence" value="ECO:0007669"/>
    <property type="project" value="UniProtKB-EC"/>
</dbReference>
<evidence type="ECO:0000313" key="6">
    <source>
        <dbReference type="EMBL" id="CAH0419086.1"/>
    </source>
</evidence>
<protein>
    <submittedName>
        <fullName evidence="6">3',5'-cyclic adenosine monophosphate phosphodiesterase CpdA</fullName>
        <ecNumber evidence="6">3.1.4.53</ecNumber>
    </submittedName>
</protein>
<dbReference type="EMBL" id="CAKKNT010000024">
    <property type="protein sequence ID" value="CAH0419086.1"/>
    <property type="molecule type" value="Genomic_DNA"/>
</dbReference>
<dbReference type="SUPFAM" id="SSF56300">
    <property type="entry name" value="Metallo-dependent phosphatases"/>
    <property type="match status" value="1"/>
</dbReference>
<evidence type="ECO:0000256" key="4">
    <source>
        <dbReference type="ARBA" id="ARBA00025742"/>
    </source>
</evidence>
<keyword evidence="1" id="KW-0479">Metal-binding</keyword>
<gene>
    <name evidence="6" type="primary">cpdA_1</name>
    <name evidence="6" type="ORF">WGH24286_01533</name>
</gene>
<keyword evidence="3" id="KW-0408">Iron</keyword>
<sequence>MKKIIQISDLHLTSDGQLDAYNQKTDPYTKLQQIFDDIALKYPDIELIALTGDLIHEGVASDYTRLKTIIDTQKEKLGVNIHVILGNHDRTPAFFEGYLNQAPQDEYYYVIKSDTTSYFFLDTKYDANEQGMLSSKQLAWLQEELDKDTTTPKILFTHHPIYGLSVLHRNDSLIINSDQLYEIIQNKNVIGVLSGHLHFTTTNYYNNILSITADSSAYHIDLTDQRYASFKDSISYNVITFNEHSLGVENVYLRYDAKPCLQYSFADNTFTIPND</sequence>
<evidence type="ECO:0000313" key="7">
    <source>
        <dbReference type="Proteomes" id="UP000789719"/>
    </source>
</evidence>
<evidence type="ECO:0000256" key="1">
    <source>
        <dbReference type="ARBA" id="ARBA00022723"/>
    </source>
</evidence>
<organism evidence="6 7">
    <name type="scientific">Periweissella ghanensis</name>
    <dbReference type="NCBI Taxonomy" id="467997"/>
    <lineage>
        <taxon>Bacteria</taxon>
        <taxon>Bacillati</taxon>
        <taxon>Bacillota</taxon>
        <taxon>Bacilli</taxon>
        <taxon>Lactobacillales</taxon>
        <taxon>Lactobacillaceae</taxon>
        <taxon>Periweissella</taxon>
    </lineage>
</organism>
<dbReference type="Gene3D" id="3.60.21.10">
    <property type="match status" value="1"/>
</dbReference>
<proteinExistence type="inferred from homology"/>
<comment type="caution">
    <text evidence="6">The sequence shown here is derived from an EMBL/GenBank/DDBJ whole genome shotgun (WGS) entry which is preliminary data.</text>
</comment>
<evidence type="ECO:0000259" key="5">
    <source>
        <dbReference type="Pfam" id="PF00149"/>
    </source>
</evidence>
<evidence type="ECO:0000256" key="2">
    <source>
        <dbReference type="ARBA" id="ARBA00022801"/>
    </source>
</evidence>
<reference evidence="6 7" key="1">
    <citation type="submission" date="2021-11" db="EMBL/GenBank/DDBJ databases">
        <authorList>
            <person name="Depoorter E."/>
        </authorList>
    </citation>
    <scope>NUCLEOTIDE SEQUENCE [LARGE SCALE GENOMIC DNA]</scope>
    <source>
        <strain evidence="6 7">LMG 24286</strain>
    </source>
</reference>
<evidence type="ECO:0000256" key="3">
    <source>
        <dbReference type="ARBA" id="ARBA00023004"/>
    </source>
</evidence>
<accession>A0ABN8BQT4</accession>
<dbReference type="RefSeq" id="WP_230099135.1">
    <property type="nucleotide sequence ID" value="NZ_CAKKNT010000024.1"/>
</dbReference>
<dbReference type="PANTHER" id="PTHR42988">
    <property type="entry name" value="PHOSPHOHYDROLASE"/>
    <property type="match status" value="1"/>
</dbReference>
<dbReference type="InterPro" id="IPR029052">
    <property type="entry name" value="Metallo-depent_PP-like"/>
</dbReference>
<dbReference type="InterPro" id="IPR050884">
    <property type="entry name" value="CNP_phosphodiesterase-III"/>
</dbReference>
<dbReference type="InterPro" id="IPR004843">
    <property type="entry name" value="Calcineurin-like_PHP"/>
</dbReference>
<comment type="similarity">
    <text evidence="4">Belongs to the cyclic nucleotide phosphodiesterase class-III family.</text>
</comment>
<keyword evidence="7" id="KW-1185">Reference proteome</keyword>
<dbReference type="PANTHER" id="PTHR42988:SF2">
    <property type="entry name" value="CYCLIC NUCLEOTIDE PHOSPHODIESTERASE CBUA0032-RELATED"/>
    <property type="match status" value="1"/>
</dbReference>
<keyword evidence="2 6" id="KW-0378">Hydrolase</keyword>